<dbReference type="SUPFAM" id="SSF46955">
    <property type="entry name" value="Putative DNA-binding domain"/>
    <property type="match status" value="1"/>
</dbReference>
<comment type="caution">
    <text evidence="2">The sequence shown here is derived from an EMBL/GenBank/DDBJ whole genome shotgun (WGS) entry which is preliminary data.</text>
</comment>
<dbReference type="InterPro" id="IPR041657">
    <property type="entry name" value="HTH_17"/>
</dbReference>
<sequence length="65" mass="7636">MTELDHLWTHEETAAFLKVQPKTLYQMNWKGTGPQSVRVGKYRRYWARDVKSWLRQQGASGRGQA</sequence>
<proteinExistence type="predicted"/>
<feature type="domain" description="Helix-turn-helix" evidence="1">
    <location>
        <begin position="9"/>
        <end position="57"/>
    </location>
</feature>
<evidence type="ECO:0000313" key="2">
    <source>
        <dbReference type="EMBL" id="MFC1407124.1"/>
    </source>
</evidence>
<organism evidence="2 3">
    <name type="scientific">Streptacidiphilus cavernicola</name>
    <dbReference type="NCBI Taxonomy" id="3342716"/>
    <lineage>
        <taxon>Bacteria</taxon>
        <taxon>Bacillati</taxon>
        <taxon>Actinomycetota</taxon>
        <taxon>Actinomycetes</taxon>
        <taxon>Kitasatosporales</taxon>
        <taxon>Streptomycetaceae</taxon>
        <taxon>Streptacidiphilus</taxon>
    </lineage>
</organism>
<dbReference type="Proteomes" id="UP001592528">
    <property type="component" value="Unassembled WGS sequence"/>
</dbReference>
<reference evidence="2 3" key="1">
    <citation type="submission" date="2024-09" db="EMBL/GenBank/DDBJ databases">
        <authorList>
            <person name="Lee S.D."/>
        </authorList>
    </citation>
    <scope>NUCLEOTIDE SEQUENCE [LARGE SCALE GENOMIC DNA]</scope>
    <source>
        <strain evidence="2 3">N1-5</strain>
    </source>
</reference>
<keyword evidence="3" id="KW-1185">Reference proteome</keyword>
<accession>A0ABV6V087</accession>
<protein>
    <submittedName>
        <fullName evidence="2">Helix-turn-helix transcriptional regulator</fullName>
    </submittedName>
</protein>
<evidence type="ECO:0000259" key="1">
    <source>
        <dbReference type="Pfam" id="PF12728"/>
    </source>
</evidence>
<dbReference type="InterPro" id="IPR009061">
    <property type="entry name" value="DNA-bd_dom_put_sf"/>
</dbReference>
<dbReference type="Pfam" id="PF12728">
    <property type="entry name" value="HTH_17"/>
    <property type="match status" value="1"/>
</dbReference>
<name>A0ABV6V087_9ACTN</name>
<dbReference type="EMBL" id="JBHEZZ010000039">
    <property type="protein sequence ID" value="MFC1407124.1"/>
    <property type="molecule type" value="Genomic_DNA"/>
</dbReference>
<evidence type="ECO:0000313" key="3">
    <source>
        <dbReference type="Proteomes" id="UP001592528"/>
    </source>
</evidence>
<gene>
    <name evidence="2" type="ORF">ACEZDJ_38160</name>
</gene>
<dbReference type="RefSeq" id="WP_157624144.1">
    <property type="nucleotide sequence ID" value="NZ_JBHEZZ010000039.1"/>
</dbReference>